<gene>
    <name evidence="1" type="ORF">FOXG_19647</name>
</gene>
<dbReference type="AlphaFoldDB" id="A0A0J9WMY9"/>
<evidence type="ECO:0000313" key="1">
    <source>
        <dbReference type="EMBL" id="KNB06362.1"/>
    </source>
</evidence>
<dbReference type="VEuPathDB" id="FungiDB:FOXG_19647"/>
<reference evidence="1" key="1">
    <citation type="submission" date="2007-04" db="EMBL/GenBank/DDBJ databases">
        <authorList>
            <consortium name="The Broad Institute Genome Sequencing Platform"/>
            <person name="Birren B."/>
            <person name="Lander E."/>
            <person name="Galagan J."/>
            <person name="Nusbaum C."/>
            <person name="Devon K."/>
            <person name="Ma L.-J."/>
            <person name="Jaffe D."/>
            <person name="Butler J."/>
            <person name="Alvarez P."/>
            <person name="Gnerre S."/>
            <person name="Grabherr M."/>
            <person name="Kleber M."/>
            <person name="Mauceli E."/>
            <person name="Brockman W."/>
            <person name="MacCallum I.A."/>
            <person name="Young S."/>
            <person name="LaButti K."/>
            <person name="DeCaprio D."/>
            <person name="Crawford M."/>
            <person name="Koehrsen M."/>
            <person name="Engels R."/>
            <person name="Montgomery P."/>
            <person name="Pearson M."/>
            <person name="Howarth C."/>
            <person name="Larson L."/>
            <person name="White J."/>
            <person name="O'Leary S."/>
            <person name="Kodira C."/>
            <person name="Zeng Q."/>
            <person name="Yandava C."/>
            <person name="Alvarado L."/>
            <person name="Kistler C."/>
            <person name="Shim W.-B."/>
            <person name="Kang S."/>
            <person name="Woloshuk C."/>
        </authorList>
    </citation>
    <scope>NUCLEOTIDE SEQUENCE</scope>
    <source>
        <strain evidence="1">4287</strain>
    </source>
</reference>
<organism evidence="1 2">
    <name type="scientific">Fusarium oxysporum f. sp. lycopersici (strain 4287 / CBS 123668 / FGSC 9935 / NRRL 34936)</name>
    <name type="common">Fusarium vascular wilt of tomato</name>
    <dbReference type="NCBI Taxonomy" id="426428"/>
    <lineage>
        <taxon>Eukaryota</taxon>
        <taxon>Fungi</taxon>
        <taxon>Dikarya</taxon>
        <taxon>Ascomycota</taxon>
        <taxon>Pezizomycotina</taxon>
        <taxon>Sordariomycetes</taxon>
        <taxon>Hypocreomycetidae</taxon>
        <taxon>Hypocreales</taxon>
        <taxon>Nectriaceae</taxon>
        <taxon>Fusarium</taxon>
        <taxon>Fusarium oxysporum species complex</taxon>
    </lineage>
</organism>
<dbReference type="Proteomes" id="UP000009097">
    <property type="component" value="Unassembled WGS sequence"/>
</dbReference>
<sequence length="53" mass="6089">MERFFKSIGGQRIVRFSNYYIIKYGLNVSLIDGENVRFVQETGTASVPEVFVL</sequence>
<evidence type="ECO:0000313" key="2">
    <source>
        <dbReference type="Proteomes" id="UP000009097"/>
    </source>
</evidence>
<dbReference type="EMBL" id="DS231704">
    <property type="protein sequence ID" value="KNB06362.1"/>
    <property type="molecule type" value="Genomic_DNA"/>
</dbReference>
<dbReference type="RefSeq" id="XP_018244407.1">
    <property type="nucleotide sequence ID" value="XM_018399910.1"/>
</dbReference>
<protein>
    <submittedName>
        <fullName evidence="1">Uncharacterized protein</fullName>
    </submittedName>
</protein>
<proteinExistence type="predicted"/>
<dbReference type="KEGG" id="fox:FOXG_19647"/>
<accession>A0A0J9WMY9</accession>
<dbReference type="GeneID" id="28960353"/>
<dbReference type="OrthoDB" id="4913714at2759"/>
<name>A0A0J9WMY9_FUSO4</name>
<reference evidence="1" key="2">
    <citation type="journal article" date="2010" name="Nature">
        <title>Comparative genomics reveals mobile pathogenicity chromosomes in Fusarium.</title>
        <authorList>
            <person name="Ma L.J."/>
            <person name="van der Does H.C."/>
            <person name="Borkovich K.A."/>
            <person name="Coleman J.J."/>
            <person name="Daboussi M.J."/>
            <person name="Di Pietro A."/>
            <person name="Dufresne M."/>
            <person name="Freitag M."/>
            <person name="Grabherr M."/>
            <person name="Henrissat B."/>
            <person name="Houterman P.M."/>
            <person name="Kang S."/>
            <person name="Shim W.B."/>
            <person name="Woloshuk C."/>
            <person name="Xie X."/>
            <person name="Xu J.R."/>
            <person name="Antoniw J."/>
            <person name="Baker S.E."/>
            <person name="Bluhm B.H."/>
            <person name="Breakspear A."/>
            <person name="Brown D.W."/>
            <person name="Butchko R.A."/>
            <person name="Chapman S."/>
            <person name="Coulson R."/>
            <person name="Coutinho P.M."/>
            <person name="Danchin E.G."/>
            <person name="Diener A."/>
            <person name="Gale L.R."/>
            <person name="Gardiner D.M."/>
            <person name="Goff S."/>
            <person name="Hammond-Kosack K.E."/>
            <person name="Hilburn K."/>
            <person name="Hua-Van A."/>
            <person name="Jonkers W."/>
            <person name="Kazan K."/>
            <person name="Kodira C.D."/>
            <person name="Koehrsen M."/>
            <person name="Kumar L."/>
            <person name="Lee Y.H."/>
            <person name="Li L."/>
            <person name="Manners J.M."/>
            <person name="Miranda-Saavedra D."/>
            <person name="Mukherjee M."/>
            <person name="Park G."/>
            <person name="Park J."/>
            <person name="Park S.Y."/>
            <person name="Proctor R.H."/>
            <person name="Regev A."/>
            <person name="Ruiz-Roldan M.C."/>
            <person name="Sain D."/>
            <person name="Sakthikumar S."/>
            <person name="Sykes S."/>
            <person name="Schwartz D.C."/>
            <person name="Turgeon B.G."/>
            <person name="Wapinski I."/>
            <person name="Yoder O."/>
            <person name="Young S."/>
            <person name="Zeng Q."/>
            <person name="Zhou S."/>
            <person name="Galagan J."/>
            <person name="Cuomo C.A."/>
            <person name="Kistler H.C."/>
            <person name="Rep M."/>
        </authorList>
    </citation>
    <scope>NUCLEOTIDE SEQUENCE [LARGE SCALE GENOMIC DNA]</scope>
    <source>
        <strain evidence="1">4287</strain>
    </source>
</reference>